<dbReference type="Proteomes" id="UP000271162">
    <property type="component" value="Unassembled WGS sequence"/>
</dbReference>
<dbReference type="PROSITE" id="PS51257">
    <property type="entry name" value="PROKAR_LIPOPROTEIN"/>
    <property type="match status" value="1"/>
</dbReference>
<keyword evidence="1" id="KW-0732">Signal</keyword>
<dbReference type="WBParaSite" id="NBR_0001974301-mRNA-1">
    <property type="protein sequence ID" value="NBR_0001974301-mRNA-1"/>
    <property type="gene ID" value="NBR_0001974301"/>
</dbReference>
<reference evidence="2 3" key="2">
    <citation type="submission" date="2018-11" db="EMBL/GenBank/DDBJ databases">
        <authorList>
            <consortium name="Pathogen Informatics"/>
        </authorList>
    </citation>
    <scope>NUCLEOTIDE SEQUENCE [LARGE SCALE GENOMIC DNA]</scope>
</reference>
<sequence length="178" mass="20919">MVRHQVFSSPLFLAFIGCLISTAIAMNFHKRDGIVTPFGNRMGHNFMWDYDYIAANKSYLHAGIAVYIDLHEIAFAKYGFDDFVKKKNCVLFQTLSGPTTVCDEFFMIVDDWYLHDRKQWDKDCSNILEFKESRVALIKYDVMDEKSPKFIGTYYNSRDRLVYTDHRDKRVSSYCHCI</sequence>
<keyword evidence="3" id="KW-1185">Reference proteome</keyword>
<feature type="signal peptide" evidence="1">
    <location>
        <begin position="1"/>
        <end position="25"/>
    </location>
</feature>
<organism evidence="4">
    <name type="scientific">Nippostrongylus brasiliensis</name>
    <name type="common">Rat hookworm</name>
    <dbReference type="NCBI Taxonomy" id="27835"/>
    <lineage>
        <taxon>Eukaryota</taxon>
        <taxon>Metazoa</taxon>
        <taxon>Ecdysozoa</taxon>
        <taxon>Nematoda</taxon>
        <taxon>Chromadorea</taxon>
        <taxon>Rhabditida</taxon>
        <taxon>Rhabditina</taxon>
        <taxon>Rhabditomorpha</taxon>
        <taxon>Strongyloidea</taxon>
        <taxon>Heligmosomidae</taxon>
        <taxon>Nippostrongylus</taxon>
    </lineage>
</organism>
<reference evidence="4" key="1">
    <citation type="submission" date="2017-02" db="UniProtKB">
        <authorList>
            <consortium name="WormBaseParasite"/>
        </authorList>
    </citation>
    <scope>IDENTIFICATION</scope>
</reference>
<name>A0A0N4YR71_NIPBR</name>
<accession>A0A0N4YR71</accession>
<evidence type="ECO:0000313" key="4">
    <source>
        <dbReference type="WBParaSite" id="NBR_0001974301-mRNA-1"/>
    </source>
</evidence>
<proteinExistence type="predicted"/>
<evidence type="ECO:0000256" key="1">
    <source>
        <dbReference type="SAM" id="SignalP"/>
    </source>
</evidence>
<dbReference type="EMBL" id="UYSL01024445">
    <property type="protein sequence ID" value="VDL83480.1"/>
    <property type="molecule type" value="Genomic_DNA"/>
</dbReference>
<gene>
    <name evidence="2" type="ORF">NBR_LOCUS19744</name>
</gene>
<evidence type="ECO:0000313" key="2">
    <source>
        <dbReference type="EMBL" id="VDL83480.1"/>
    </source>
</evidence>
<protein>
    <submittedName>
        <fullName evidence="4">Group i salivary lipocalin</fullName>
    </submittedName>
</protein>
<dbReference type="OMA" id="YEVICAV"/>
<feature type="chain" id="PRO_5043125929" evidence="1">
    <location>
        <begin position="26"/>
        <end position="178"/>
    </location>
</feature>
<dbReference type="AlphaFoldDB" id="A0A0N4YR71"/>
<evidence type="ECO:0000313" key="3">
    <source>
        <dbReference type="Proteomes" id="UP000271162"/>
    </source>
</evidence>